<evidence type="ECO:0000256" key="3">
    <source>
        <dbReference type="SAM" id="SignalP"/>
    </source>
</evidence>
<organism evidence="5 6">
    <name type="scientific">Wenjunlia vitaminophila</name>
    <name type="common">Streptomyces vitaminophilus</name>
    <dbReference type="NCBI Taxonomy" id="76728"/>
    <lineage>
        <taxon>Bacteria</taxon>
        <taxon>Bacillati</taxon>
        <taxon>Actinomycetota</taxon>
        <taxon>Actinomycetes</taxon>
        <taxon>Kitasatosporales</taxon>
        <taxon>Streptomycetaceae</taxon>
        <taxon>Wenjunlia</taxon>
    </lineage>
</organism>
<keyword evidence="1 3" id="KW-0732">Signal</keyword>
<dbReference type="SMART" id="SM00062">
    <property type="entry name" value="PBPb"/>
    <property type="match status" value="1"/>
</dbReference>
<evidence type="ECO:0000313" key="6">
    <source>
        <dbReference type="Proteomes" id="UP000050867"/>
    </source>
</evidence>
<dbReference type="PANTHER" id="PTHR35936">
    <property type="entry name" value="MEMBRANE-BOUND LYTIC MUREIN TRANSGLYCOSYLASE F"/>
    <property type="match status" value="1"/>
</dbReference>
<dbReference type="InterPro" id="IPR001638">
    <property type="entry name" value="Solute-binding_3/MltF_N"/>
</dbReference>
<evidence type="ECO:0000256" key="2">
    <source>
        <dbReference type="SAM" id="MobiDB-lite"/>
    </source>
</evidence>
<reference evidence="5 6" key="1">
    <citation type="submission" date="2015-10" db="EMBL/GenBank/DDBJ databases">
        <title>Draft genome sequence of pyrrolomycin-producing Streptomyces vitaminophilus.</title>
        <authorList>
            <person name="Graham D.E."/>
            <person name="Mahan K.M."/>
            <person name="Klingeman D.M."/>
            <person name="Hettich R.L."/>
            <person name="Parry R.J."/>
        </authorList>
    </citation>
    <scope>NUCLEOTIDE SEQUENCE [LARGE SCALE GENOMIC DNA]</scope>
    <source>
        <strain evidence="5 6">ATCC 31673</strain>
    </source>
</reference>
<comment type="caution">
    <text evidence="5">The sequence shown here is derived from an EMBL/GenBank/DDBJ whole genome shotgun (WGS) entry which is preliminary data.</text>
</comment>
<feature type="region of interest" description="Disordered" evidence="2">
    <location>
        <begin position="279"/>
        <end position="298"/>
    </location>
</feature>
<evidence type="ECO:0000256" key="1">
    <source>
        <dbReference type="ARBA" id="ARBA00022729"/>
    </source>
</evidence>
<gene>
    <name evidence="5" type="ORF">AQ490_19355</name>
</gene>
<dbReference type="SUPFAM" id="SSF53850">
    <property type="entry name" value="Periplasmic binding protein-like II"/>
    <property type="match status" value="1"/>
</dbReference>
<keyword evidence="6" id="KW-1185">Reference proteome</keyword>
<dbReference type="STRING" id="76728.AQ490_19355"/>
<dbReference type="CDD" id="cd01004">
    <property type="entry name" value="PBP2_MidA_like"/>
    <property type="match status" value="1"/>
</dbReference>
<name>A0A0T6LVH5_WENVI</name>
<feature type="chain" id="PRO_5006670719" evidence="3">
    <location>
        <begin position="26"/>
        <end position="298"/>
    </location>
</feature>
<feature type="signal peptide" evidence="3">
    <location>
        <begin position="1"/>
        <end position="25"/>
    </location>
</feature>
<dbReference type="AlphaFoldDB" id="A0A0T6LVH5"/>
<evidence type="ECO:0000313" key="5">
    <source>
        <dbReference type="EMBL" id="KRV49842.1"/>
    </source>
</evidence>
<dbReference type="Proteomes" id="UP000050867">
    <property type="component" value="Unassembled WGS sequence"/>
</dbReference>
<dbReference type="RefSeq" id="WP_018386740.1">
    <property type="nucleotide sequence ID" value="NZ_LLZU01000010.1"/>
</dbReference>
<dbReference type="eggNOG" id="COG0834">
    <property type="taxonomic scope" value="Bacteria"/>
</dbReference>
<dbReference type="Gene3D" id="3.40.190.10">
    <property type="entry name" value="Periplasmic binding protein-like II"/>
    <property type="match status" value="2"/>
</dbReference>
<dbReference type="PANTHER" id="PTHR35936:SF17">
    <property type="entry name" value="ARGININE-BINDING EXTRACELLULAR PROTEIN ARTP"/>
    <property type="match status" value="1"/>
</dbReference>
<dbReference type="EMBL" id="LLZU01000010">
    <property type="protein sequence ID" value="KRV49842.1"/>
    <property type="molecule type" value="Genomic_DNA"/>
</dbReference>
<feature type="domain" description="Solute-binding protein family 3/N-terminal" evidence="4">
    <location>
        <begin position="48"/>
        <end position="276"/>
    </location>
</feature>
<sequence length="298" mass="31492">MRLRKTCPAAVFAAVVLMAGTTACGDSGRKADANAEVTAPKNLVTSGTLTYGTAATFPPFESKAPGGDLEGFDIEMVNALSKSMGLHPKAMDMDFDGLVPALAGRRIDIINSAMYITPEREAKVDFVPYLVIGEALLTPSGNPKNIQRVPEDLAGKTVAVTRGAIGETYMKEFNEELKKQGLSTMKIMTLPNNQDAMLAVRSGRADAFDTSTPGAATTMQKTKDFTIAATFKNETKIGIAVRKGDSATATAVREALRLFEESGGYAALMAKYKLPQESRLLGADETGEPPSPGASKGS</sequence>
<protein>
    <submittedName>
        <fullName evidence="5">ABC transporter substrate-binding protein</fullName>
    </submittedName>
</protein>
<accession>A0A0T6LVH5</accession>
<dbReference type="Pfam" id="PF00497">
    <property type="entry name" value="SBP_bac_3"/>
    <property type="match status" value="1"/>
</dbReference>
<proteinExistence type="predicted"/>
<evidence type="ECO:0000259" key="4">
    <source>
        <dbReference type="SMART" id="SM00062"/>
    </source>
</evidence>
<dbReference type="PROSITE" id="PS51257">
    <property type="entry name" value="PROKAR_LIPOPROTEIN"/>
    <property type="match status" value="1"/>
</dbReference>